<keyword evidence="2" id="KW-0547">Nucleotide-binding</keyword>
<dbReference type="Gene3D" id="3.30.930.10">
    <property type="entry name" value="Bira Bifunctional Protein, Domain 2"/>
    <property type="match status" value="1"/>
</dbReference>
<dbReference type="InterPro" id="IPR008988">
    <property type="entry name" value="Transcriptional_repressor_C"/>
</dbReference>
<comment type="catalytic activity">
    <reaction evidence="6">
        <text>biotin + L-lysyl-[protein] + ATP = N(6)-biotinyl-L-lysyl-[protein] + AMP + diphosphate + H(+)</text>
        <dbReference type="Rhea" id="RHEA:11756"/>
        <dbReference type="Rhea" id="RHEA-COMP:9752"/>
        <dbReference type="Rhea" id="RHEA-COMP:10505"/>
        <dbReference type="ChEBI" id="CHEBI:15378"/>
        <dbReference type="ChEBI" id="CHEBI:29969"/>
        <dbReference type="ChEBI" id="CHEBI:30616"/>
        <dbReference type="ChEBI" id="CHEBI:33019"/>
        <dbReference type="ChEBI" id="CHEBI:57586"/>
        <dbReference type="ChEBI" id="CHEBI:83144"/>
        <dbReference type="ChEBI" id="CHEBI:456215"/>
        <dbReference type="EC" id="6.3.4.15"/>
    </reaction>
</comment>
<reference evidence="9" key="1">
    <citation type="journal article" date="2019" name="Int. J. Syst. Evol. Microbiol.">
        <title>The Global Catalogue of Microorganisms (GCM) 10K type strain sequencing project: providing services to taxonomists for standard genome sequencing and annotation.</title>
        <authorList>
            <consortium name="The Broad Institute Genomics Platform"/>
            <consortium name="The Broad Institute Genome Sequencing Center for Infectious Disease"/>
            <person name="Wu L."/>
            <person name="Ma J."/>
        </authorList>
    </citation>
    <scope>NUCLEOTIDE SEQUENCE [LARGE SCALE GENOMIC DNA]</scope>
    <source>
        <strain evidence="9">KCTC 42953</strain>
    </source>
</reference>
<dbReference type="InterPro" id="IPR004143">
    <property type="entry name" value="BPL_LPL_catalytic"/>
</dbReference>
<evidence type="ECO:0000256" key="6">
    <source>
        <dbReference type="ARBA" id="ARBA00047846"/>
    </source>
</evidence>
<evidence type="ECO:0000313" key="8">
    <source>
        <dbReference type="EMBL" id="MFC3192630.1"/>
    </source>
</evidence>
<protein>
    <recommendedName>
        <fullName evidence="5">biotin--[biotin carboxyl-carrier protein] ligase</fullName>
        <ecNumber evidence="5">6.3.4.15</ecNumber>
    </recommendedName>
</protein>
<accession>A0ABV7J3H0</accession>
<evidence type="ECO:0000256" key="3">
    <source>
        <dbReference type="ARBA" id="ARBA00022840"/>
    </source>
</evidence>
<evidence type="ECO:0000256" key="1">
    <source>
        <dbReference type="ARBA" id="ARBA00022598"/>
    </source>
</evidence>
<dbReference type="PROSITE" id="PS51733">
    <property type="entry name" value="BPL_LPL_CATALYTIC"/>
    <property type="match status" value="1"/>
</dbReference>
<evidence type="ECO:0000256" key="5">
    <source>
        <dbReference type="ARBA" id="ARBA00024227"/>
    </source>
</evidence>
<evidence type="ECO:0000313" key="9">
    <source>
        <dbReference type="Proteomes" id="UP001595533"/>
    </source>
</evidence>
<dbReference type="SUPFAM" id="SSF50037">
    <property type="entry name" value="C-terminal domain of transcriptional repressors"/>
    <property type="match status" value="1"/>
</dbReference>
<sequence length="251" mass="27920">MSHLTASQQLIARHHPEIQVDWVETIDSTQSRVRPNSLLISEHQGAGVGRRGNHWLTPSGQAICLSYRFTLPLTANQMHGYALVVGLSIAATIRHFDPTAQPGLKWPNDLYHQGQKFGGILINLHTSTNNGLDITVGIGINWTLDQTQLDSVNQPVTNIPLKQPPARAEFISQLITRIKTNNQRFTQRGWPAFLSDWLPLDVLLDQLITVQQDGQQHQGLCQGVDEQGRLLVLIDGRMKHFSGGQVSVRAI</sequence>
<dbReference type="Pfam" id="PF03099">
    <property type="entry name" value="BPL_LplA_LipB"/>
    <property type="match status" value="1"/>
</dbReference>
<evidence type="ECO:0000256" key="4">
    <source>
        <dbReference type="ARBA" id="ARBA00023267"/>
    </source>
</evidence>
<dbReference type="PANTHER" id="PTHR12835:SF5">
    <property type="entry name" value="BIOTIN--PROTEIN LIGASE"/>
    <property type="match status" value="1"/>
</dbReference>
<comment type="caution">
    <text evidence="8">The sequence shown here is derived from an EMBL/GenBank/DDBJ whole genome shotgun (WGS) entry which is preliminary data.</text>
</comment>
<dbReference type="EMBL" id="JBHRTS010000001">
    <property type="protein sequence ID" value="MFC3192630.1"/>
    <property type="molecule type" value="Genomic_DNA"/>
</dbReference>
<dbReference type="NCBIfam" id="TIGR00121">
    <property type="entry name" value="birA_ligase"/>
    <property type="match status" value="1"/>
</dbReference>
<dbReference type="Proteomes" id="UP001595533">
    <property type="component" value="Unassembled WGS sequence"/>
</dbReference>
<gene>
    <name evidence="8" type="ORF">ACFODZ_00120</name>
</gene>
<dbReference type="CDD" id="cd16442">
    <property type="entry name" value="BPL"/>
    <property type="match status" value="1"/>
</dbReference>
<dbReference type="EC" id="6.3.4.15" evidence="5"/>
<keyword evidence="9" id="KW-1185">Reference proteome</keyword>
<keyword evidence="1 8" id="KW-0436">Ligase</keyword>
<evidence type="ECO:0000259" key="7">
    <source>
        <dbReference type="PROSITE" id="PS51733"/>
    </source>
</evidence>
<feature type="domain" description="BPL/LPL catalytic" evidence="7">
    <location>
        <begin position="4"/>
        <end position="186"/>
    </location>
</feature>
<dbReference type="RefSeq" id="WP_077412833.1">
    <property type="nucleotide sequence ID" value="NZ_JBHRTS010000001.1"/>
</dbReference>
<dbReference type="SUPFAM" id="SSF55681">
    <property type="entry name" value="Class II aaRS and biotin synthetases"/>
    <property type="match status" value="1"/>
</dbReference>
<dbReference type="InterPro" id="IPR004408">
    <property type="entry name" value="Biotin_CoA_COase_ligase"/>
</dbReference>
<dbReference type="GO" id="GO:0004077">
    <property type="term" value="F:biotin--[biotin carboxyl-carrier protein] ligase activity"/>
    <property type="evidence" value="ECO:0007669"/>
    <property type="project" value="UniProtKB-EC"/>
</dbReference>
<dbReference type="Pfam" id="PF02237">
    <property type="entry name" value="BPL_C"/>
    <property type="match status" value="1"/>
</dbReference>
<evidence type="ECO:0000256" key="2">
    <source>
        <dbReference type="ARBA" id="ARBA00022741"/>
    </source>
</evidence>
<organism evidence="8 9">
    <name type="scientific">Marinicella sediminis</name>
    <dbReference type="NCBI Taxonomy" id="1792834"/>
    <lineage>
        <taxon>Bacteria</taxon>
        <taxon>Pseudomonadati</taxon>
        <taxon>Pseudomonadota</taxon>
        <taxon>Gammaproteobacteria</taxon>
        <taxon>Lysobacterales</taxon>
        <taxon>Marinicellaceae</taxon>
        <taxon>Marinicella</taxon>
    </lineage>
</organism>
<keyword evidence="4" id="KW-0092">Biotin</keyword>
<name>A0ABV7J3H0_9GAMM</name>
<dbReference type="InterPro" id="IPR045864">
    <property type="entry name" value="aa-tRNA-synth_II/BPL/LPL"/>
</dbReference>
<keyword evidence="3" id="KW-0067">ATP-binding</keyword>
<proteinExistence type="predicted"/>
<dbReference type="PANTHER" id="PTHR12835">
    <property type="entry name" value="BIOTIN PROTEIN LIGASE"/>
    <property type="match status" value="1"/>
</dbReference>
<dbReference type="InterPro" id="IPR003142">
    <property type="entry name" value="BPL_C"/>
</dbReference>
<dbReference type="Gene3D" id="2.30.30.100">
    <property type="match status" value="1"/>
</dbReference>